<dbReference type="PANTHER" id="PTHR44757">
    <property type="entry name" value="DIGUANYLATE CYCLASE DGCP"/>
    <property type="match status" value="1"/>
</dbReference>
<dbReference type="InterPro" id="IPR043128">
    <property type="entry name" value="Rev_trsase/Diguanyl_cyclase"/>
</dbReference>
<dbReference type="SMART" id="SM00052">
    <property type="entry name" value="EAL"/>
    <property type="match status" value="1"/>
</dbReference>
<protein>
    <submittedName>
        <fullName evidence="4">EAL domain-containing protein</fullName>
    </submittedName>
</protein>
<dbReference type="Gene3D" id="3.20.20.450">
    <property type="entry name" value="EAL domain"/>
    <property type="match status" value="1"/>
</dbReference>
<evidence type="ECO:0000259" key="2">
    <source>
        <dbReference type="PROSITE" id="PS50883"/>
    </source>
</evidence>
<dbReference type="SUPFAM" id="SSF141868">
    <property type="entry name" value="EAL domain-like"/>
    <property type="match status" value="1"/>
</dbReference>
<dbReference type="EMBL" id="CP045121">
    <property type="protein sequence ID" value="QIN80536.1"/>
    <property type="molecule type" value="Genomic_DNA"/>
</dbReference>
<dbReference type="Gene3D" id="3.30.70.270">
    <property type="match status" value="1"/>
</dbReference>
<feature type="compositionally biased region" description="Basic residues" evidence="1">
    <location>
        <begin position="127"/>
        <end position="145"/>
    </location>
</feature>
<feature type="compositionally biased region" description="Low complexity" evidence="1">
    <location>
        <begin position="17"/>
        <end position="27"/>
    </location>
</feature>
<dbReference type="PROSITE" id="PS50883">
    <property type="entry name" value="EAL"/>
    <property type="match status" value="1"/>
</dbReference>
<feature type="region of interest" description="Disordered" evidence="1">
    <location>
        <begin position="1"/>
        <end position="190"/>
    </location>
</feature>
<feature type="compositionally biased region" description="Basic and acidic residues" evidence="1">
    <location>
        <begin position="31"/>
        <end position="40"/>
    </location>
</feature>
<dbReference type="SUPFAM" id="SSF55073">
    <property type="entry name" value="Nucleotide cyclase"/>
    <property type="match status" value="1"/>
</dbReference>
<dbReference type="AlphaFoldDB" id="A0A6G8Q241"/>
<reference evidence="4 5" key="1">
    <citation type="submission" date="2019-10" db="EMBL/GenBank/DDBJ databases">
        <title>Rubrobacter sp nov SCSIO 52915 isolated from a deep-sea sediment in the South China Sea.</title>
        <authorList>
            <person name="Chen R.W."/>
        </authorList>
    </citation>
    <scope>NUCLEOTIDE SEQUENCE [LARGE SCALE GENOMIC DNA]</scope>
    <source>
        <strain evidence="4 5">SCSIO 52915</strain>
    </source>
</reference>
<sequence>MGAPGGRGGRRQRVPGRARPGVGARPLRGGGDGRRSRDDAAAPVRPGGRGTRGQEALVRGLDLPGEGRRRAGARGGPPPRGHHRAPGGPGRAGEERGTPALAGAQRAGHHHRPRRRRHHPLPEPRGRAHPGLRGRRTARQGHLRLRAPGGPRLRRGDVLGRVRQPRRRQRPPRVPSEAQGRLLATPRGISTNLLDSPGVNGIVVNSRDLSERKTLEEQIFHQAFHDGLTGLPNRALFLDRLGHALARLTRNVEPLAVLLMDLDNFKVVNDSMGPEAGDTLLAEVAARVKDCVRPQDTVARMGGDEFAVLLEDVQDLKGAVRVAERVTEALEAPFPVGGRELFVSLSIGVAVGATGGESSVELLRAADLALRGAKTSEGGARYRVFEESMDAGAFARLETEDNLRRAIAREELQVHYQPNVSVETEKIVLMEAYARWEHPERGTLEAKEFLAVAEETNLIIPLGEGVLREACRQGAEWQGRYPERVAPKISVNVSRRQLANGQITATVAEILRETGLRPGNLWFDVAEGIVTEDEEISGRLLALRELGVHVAVDNFGVGSSSLSQLRRFPADTLKIDRALISGIDENPQDRAIVAAVVALGRALGRTTIACGVETAEQFAHLKNLGCDLAQGTYFSKPLPADVATTLLDVELGKSDAVRQ</sequence>
<proteinExistence type="predicted"/>
<evidence type="ECO:0000259" key="3">
    <source>
        <dbReference type="PROSITE" id="PS50887"/>
    </source>
</evidence>
<dbReference type="Pfam" id="PF00563">
    <property type="entry name" value="EAL"/>
    <property type="match status" value="1"/>
</dbReference>
<dbReference type="InterPro" id="IPR035919">
    <property type="entry name" value="EAL_sf"/>
</dbReference>
<dbReference type="PANTHER" id="PTHR44757:SF2">
    <property type="entry name" value="BIOFILM ARCHITECTURE MAINTENANCE PROTEIN MBAA"/>
    <property type="match status" value="1"/>
</dbReference>
<feature type="domain" description="EAL" evidence="2">
    <location>
        <begin position="396"/>
        <end position="651"/>
    </location>
</feature>
<dbReference type="InterPro" id="IPR029787">
    <property type="entry name" value="Nucleotide_cyclase"/>
</dbReference>
<feature type="compositionally biased region" description="Basic residues" evidence="1">
    <location>
        <begin position="107"/>
        <end position="119"/>
    </location>
</feature>
<organism evidence="4 5">
    <name type="scientific">Rubrobacter marinus</name>
    <dbReference type="NCBI Taxonomy" id="2653852"/>
    <lineage>
        <taxon>Bacteria</taxon>
        <taxon>Bacillati</taxon>
        <taxon>Actinomycetota</taxon>
        <taxon>Rubrobacteria</taxon>
        <taxon>Rubrobacterales</taxon>
        <taxon>Rubrobacteraceae</taxon>
        <taxon>Rubrobacter</taxon>
    </lineage>
</organism>
<dbReference type="Proteomes" id="UP000502706">
    <property type="component" value="Chromosome"/>
</dbReference>
<dbReference type="PROSITE" id="PS50887">
    <property type="entry name" value="GGDEF"/>
    <property type="match status" value="1"/>
</dbReference>
<evidence type="ECO:0000313" key="4">
    <source>
        <dbReference type="EMBL" id="QIN80536.1"/>
    </source>
</evidence>
<dbReference type="InterPro" id="IPR052155">
    <property type="entry name" value="Biofilm_reg_signaling"/>
</dbReference>
<name>A0A6G8Q241_9ACTN</name>
<dbReference type="CDD" id="cd01948">
    <property type="entry name" value="EAL"/>
    <property type="match status" value="1"/>
</dbReference>
<feature type="domain" description="GGDEF" evidence="3">
    <location>
        <begin position="253"/>
        <end position="387"/>
    </location>
</feature>
<dbReference type="NCBIfam" id="TIGR00254">
    <property type="entry name" value="GGDEF"/>
    <property type="match status" value="1"/>
</dbReference>
<evidence type="ECO:0000313" key="5">
    <source>
        <dbReference type="Proteomes" id="UP000502706"/>
    </source>
</evidence>
<dbReference type="CDD" id="cd01949">
    <property type="entry name" value="GGDEF"/>
    <property type="match status" value="1"/>
</dbReference>
<keyword evidence="5" id="KW-1185">Reference proteome</keyword>
<dbReference type="InterPro" id="IPR001633">
    <property type="entry name" value="EAL_dom"/>
</dbReference>
<evidence type="ECO:0000256" key="1">
    <source>
        <dbReference type="SAM" id="MobiDB-lite"/>
    </source>
</evidence>
<dbReference type="Pfam" id="PF00990">
    <property type="entry name" value="GGDEF"/>
    <property type="match status" value="1"/>
</dbReference>
<gene>
    <name evidence="4" type="ORF">GBA65_20765</name>
</gene>
<dbReference type="KEGG" id="rmar:GBA65_20765"/>
<dbReference type="InterPro" id="IPR000160">
    <property type="entry name" value="GGDEF_dom"/>
</dbReference>
<accession>A0A6G8Q241</accession>
<dbReference type="SMART" id="SM00267">
    <property type="entry name" value="GGDEF"/>
    <property type="match status" value="1"/>
</dbReference>